<name>A0A3Q2WJ19_HAPBU</name>
<evidence type="ECO:0000256" key="3">
    <source>
        <dbReference type="ARBA" id="ARBA00022553"/>
    </source>
</evidence>
<feature type="compositionally biased region" description="Basic and acidic residues" evidence="10">
    <location>
        <begin position="268"/>
        <end position="297"/>
    </location>
</feature>
<keyword evidence="3" id="KW-0597">Phosphoprotein</keyword>
<evidence type="ECO:0000313" key="13">
    <source>
        <dbReference type="Proteomes" id="UP000264840"/>
    </source>
</evidence>
<evidence type="ECO:0000256" key="8">
    <source>
        <dbReference type="ARBA" id="ARBA00072591"/>
    </source>
</evidence>
<dbReference type="Pfam" id="PF00169">
    <property type="entry name" value="PH"/>
    <property type="match status" value="2"/>
</dbReference>
<dbReference type="GO" id="GO:0001725">
    <property type="term" value="C:stress fiber"/>
    <property type="evidence" value="ECO:0007669"/>
    <property type="project" value="UniProtKB-SubCell"/>
</dbReference>
<evidence type="ECO:0000256" key="4">
    <source>
        <dbReference type="ARBA" id="ARBA00022737"/>
    </source>
</evidence>
<reference evidence="12" key="2">
    <citation type="submission" date="2025-09" db="UniProtKB">
        <authorList>
            <consortium name="Ensembl"/>
        </authorList>
    </citation>
    <scope>IDENTIFICATION</scope>
</reference>
<feature type="compositionally biased region" description="Polar residues" evidence="10">
    <location>
        <begin position="525"/>
        <end position="541"/>
    </location>
</feature>
<feature type="region of interest" description="Disordered" evidence="10">
    <location>
        <begin position="106"/>
        <end position="125"/>
    </location>
</feature>
<dbReference type="Ensembl" id="ENSHBUT00000003736.1">
    <property type="protein sequence ID" value="ENSHBUP00000026288.1"/>
    <property type="gene ID" value="ENSHBUG00000008941.1"/>
</dbReference>
<keyword evidence="5" id="KW-0175">Coiled coil</keyword>
<dbReference type="AlphaFoldDB" id="A0A3Q2WJ19"/>
<evidence type="ECO:0000256" key="2">
    <source>
        <dbReference type="ARBA" id="ARBA00022490"/>
    </source>
</evidence>
<dbReference type="InterPro" id="IPR030113">
    <property type="entry name" value="AFAP"/>
</dbReference>
<evidence type="ECO:0000256" key="1">
    <source>
        <dbReference type="ARBA" id="ARBA00004529"/>
    </source>
</evidence>
<feature type="region of interest" description="Disordered" evidence="10">
    <location>
        <begin position="574"/>
        <end position="600"/>
    </location>
</feature>
<dbReference type="PANTHER" id="PTHR14338:SF8">
    <property type="entry name" value="ACTIN FILAMENT-ASSOCIATED PROTEIN 1"/>
    <property type="match status" value="1"/>
</dbReference>
<feature type="compositionally biased region" description="Basic and acidic residues" evidence="10">
    <location>
        <begin position="590"/>
        <end position="600"/>
    </location>
</feature>
<comment type="subcellular location">
    <subcellularLocation>
        <location evidence="1">Cytoplasm</location>
        <location evidence="1">Cytoskeleton</location>
        <location evidence="1">Stress fiber</location>
    </subcellularLocation>
</comment>
<dbReference type="GO" id="GO:0042169">
    <property type="term" value="F:SH2 domain binding"/>
    <property type="evidence" value="ECO:0007669"/>
    <property type="project" value="TreeGrafter"/>
</dbReference>
<dbReference type="CDD" id="cd13306">
    <property type="entry name" value="PH1_AFAP"/>
    <property type="match status" value="1"/>
</dbReference>
<keyword evidence="7" id="KW-0206">Cytoskeleton</keyword>
<dbReference type="CDD" id="cd13307">
    <property type="entry name" value="PH2_AFAP"/>
    <property type="match status" value="1"/>
</dbReference>
<dbReference type="SMART" id="SM00233">
    <property type="entry name" value="PH"/>
    <property type="match status" value="2"/>
</dbReference>
<evidence type="ECO:0000256" key="6">
    <source>
        <dbReference type="ARBA" id="ARBA00023203"/>
    </source>
</evidence>
<evidence type="ECO:0000256" key="5">
    <source>
        <dbReference type="ARBA" id="ARBA00023054"/>
    </source>
</evidence>
<protein>
    <recommendedName>
        <fullName evidence="8">Actin filament-associated protein 1</fullName>
    </recommendedName>
    <alternativeName>
        <fullName evidence="9">110 kDa actin filament-associated protein</fullName>
    </alternativeName>
</protein>
<dbReference type="FunFam" id="2.30.29.30:FF:000122">
    <property type="entry name" value="Actin filament associated protein 1"/>
    <property type="match status" value="1"/>
</dbReference>
<dbReference type="GeneTree" id="ENSGT00950000183067"/>
<dbReference type="GO" id="GO:0005829">
    <property type="term" value="C:cytosol"/>
    <property type="evidence" value="ECO:0007669"/>
    <property type="project" value="TreeGrafter"/>
</dbReference>
<keyword evidence="2" id="KW-0963">Cytoplasm</keyword>
<feature type="region of interest" description="Disordered" evidence="10">
    <location>
        <begin position="501"/>
        <end position="560"/>
    </location>
</feature>
<reference evidence="12" key="1">
    <citation type="submission" date="2025-08" db="UniProtKB">
        <authorList>
            <consortium name="Ensembl"/>
        </authorList>
    </citation>
    <scope>IDENTIFICATION</scope>
</reference>
<dbReference type="GO" id="GO:0003779">
    <property type="term" value="F:actin binding"/>
    <property type="evidence" value="ECO:0007669"/>
    <property type="project" value="UniProtKB-KW"/>
</dbReference>
<evidence type="ECO:0000256" key="9">
    <source>
        <dbReference type="ARBA" id="ARBA00077925"/>
    </source>
</evidence>
<keyword evidence="6" id="KW-0009">Actin-binding</keyword>
<dbReference type="Gene3D" id="2.30.29.30">
    <property type="entry name" value="Pleckstrin-homology domain (PH domain)/Phosphotyrosine-binding domain (PTB)"/>
    <property type="match status" value="2"/>
</dbReference>
<dbReference type="PANTHER" id="PTHR14338">
    <property type="entry name" value="ACTIN FILAMENT-ASSOCIATED PROTEIN 1 FAMILY MEMBER"/>
    <property type="match status" value="1"/>
</dbReference>
<sequence length="600" mass="67141">MEELVCELRLFLDLLDREYLSAGVREKKIHLSNILHRPSFKSEIHSGLPAPPQMPLPEIPHPWMTPNNGPPPLPSSSLPEGYYEEAVPLGPGKAPEYITSNYDSDAMSSSYESYDEEEEDGKSQKMRHQWPSEEASMDLVKDARICAFLLRKKRFGQWTKLLCVIKDNKLLCYKSSKDHTPQMELNLSVCSITHIPKDGKKKKHELKIVHQGADALVLAVQSKEQAEEWLKESTVLFTMYLPVHPFFSFFFFFSLWLSCLQKTSCDRPSSDGEATHENGHSDCKDQGERKKNTKSEQKTATVGKGASKKITKIIGLGKKKPSTDEQTSSAEEDVPTCGYLNVLSNNRWRERWCRLKDNQLLLHKDRDDLKSHIASLPLRGCEVSPGLDHKHPFAFRLLRNSQEVAVLEASSSEEMGRWLGVLLAETGSTTDPATLHYDYIDVETTANVIQLAKQSFCFTSKRAVSPNPYLDNPVSGYACPTGMALHYDDVPINGMLKGKKGATTNGVASKQKAEPKNQPKKNGVIATNGTASLRRNNSTMLRRTHESSPFSSCDTSDTESCSLPVNSASLLYRQQGSQKPSAVRGHVLRKAKEWEQKTGT</sequence>
<dbReference type="PROSITE" id="PS50003">
    <property type="entry name" value="PH_DOMAIN"/>
    <property type="match status" value="2"/>
</dbReference>
<keyword evidence="4" id="KW-0677">Repeat</keyword>
<feature type="region of interest" description="Disordered" evidence="10">
    <location>
        <begin position="268"/>
        <end position="306"/>
    </location>
</feature>
<dbReference type="SUPFAM" id="SSF50729">
    <property type="entry name" value="PH domain-like"/>
    <property type="match status" value="2"/>
</dbReference>
<dbReference type="STRING" id="8153.ENSHBUP00000026288"/>
<accession>A0A3Q2WJ19</accession>
<dbReference type="InterPro" id="IPR001849">
    <property type="entry name" value="PH_domain"/>
</dbReference>
<evidence type="ECO:0000313" key="12">
    <source>
        <dbReference type="Ensembl" id="ENSHBUP00000026288.1"/>
    </source>
</evidence>
<evidence type="ECO:0000256" key="10">
    <source>
        <dbReference type="SAM" id="MobiDB-lite"/>
    </source>
</evidence>
<dbReference type="Proteomes" id="UP000264840">
    <property type="component" value="Unplaced"/>
</dbReference>
<dbReference type="InterPro" id="IPR011993">
    <property type="entry name" value="PH-like_dom_sf"/>
</dbReference>
<feature type="domain" description="PH" evidence="11">
    <location>
        <begin position="142"/>
        <end position="238"/>
    </location>
</feature>
<dbReference type="GO" id="GO:0017124">
    <property type="term" value="F:SH3 domain binding"/>
    <property type="evidence" value="ECO:0007669"/>
    <property type="project" value="TreeGrafter"/>
</dbReference>
<organism evidence="12 13">
    <name type="scientific">Haplochromis burtoni</name>
    <name type="common">Burton's mouthbrooder</name>
    <name type="synonym">Chromis burtoni</name>
    <dbReference type="NCBI Taxonomy" id="8153"/>
    <lineage>
        <taxon>Eukaryota</taxon>
        <taxon>Metazoa</taxon>
        <taxon>Chordata</taxon>
        <taxon>Craniata</taxon>
        <taxon>Vertebrata</taxon>
        <taxon>Euteleostomi</taxon>
        <taxon>Actinopterygii</taxon>
        <taxon>Neopterygii</taxon>
        <taxon>Teleostei</taxon>
        <taxon>Neoteleostei</taxon>
        <taxon>Acanthomorphata</taxon>
        <taxon>Ovalentaria</taxon>
        <taxon>Cichlomorphae</taxon>
        <taxon>Cichliformes</taxon>
        <taxon>Cichlidae</taxon>
        <taxon>African cichlids</taxon>
        <taxon>Pseudocrenilabrinae</taxon>
        <taxon>Haplochromini</taxon>
        <taxon>Haplochromis</taxon>
    </lineage>
</organism>
<feature type="compositionally biased region" description="Low complexity" evidence="10">
    <location>
        <begin position="551"/>
        <end position="560"/>
    </location>
</feature>
<feature type="compositionally biased region" description="Pro residues" evidence="10">
    <location>
        <begin position="49"/>
        <end position="60"/>
    </location>
</feature>
<dbReference type="FunFam" id="2.30.29.30:FF:000020">
    <property type="entry name" value="Actin filament-associated protein 1-like 2 isoform 1"/>
    <property type="match status" value="1"/>
</dbReference>
<evidence type="ECO:0000259" key="11">
    <source>
        <dbReference type="PROSITE" id="PS50003"/>
    </source>
</evidence>
<evidence type="ECO:0000256" key="7">
    <source>
        <dbReference type="ARBA" id="ARBA00023212"/>
    </source>
</evidence>
<feature type="region of interest" description="Disordered" evidence="10">
    <location>
        <begin position="48"/>
        <end position="85"/>
    </location>
</feature>
<keyword evidence="13" id="KW-1185">Reference proteome</keyword>
<feature type="domain" description="PH" evidence="11">
    <location>
        <begin position="333"/>
        <end position="427"/>
    </location>
</feature>
<proteinExistence type="predicted"/>